<dbReference type="CDD" id="cd09272">
    <property type="entry name" value="RNase_HI_RT_Ty1"/>
    <property type="match status" value="1"/>
</dbReference>
<feature type="compositionally biased region" description="Basic and acidic residues" evidence="4">
    <location>
        <begin position="852"/>
        <end position="865"/>
    </location>
</feature>
<dbReference type="Pfam" id="PF07727">
    <property type="entry name" value="RVT_2"/>
    <property type="match status" value="1"/>
</dbReference>
<dbReference type="PROSITE" id="PS50994">
    <property type="entry name" value="INTEGRASE"/>
    <property type="match status" value="1"/>
</dbReference>
<keyword evidence="1" id="KW-0479">Metal-binding</keyword>
<reference evidence="6" key="2">
    <citation type="submission" date="2022-01" db="EMBL/GenBank/DDBJ databases">
        <authorList>
            <person name="Yamashiro T."/>
            <person name="Shiraishi A."/>
            <person name="Satake H."/>
            <person name="Nakayama K."/>
        </authorList>
    </citation>
    <scope>NUCLEOTIDE SEQUENCE</scope>
</reference>
<dbReference type="Gene3D" id="3.30.420.10">
    <property type="entry name" value="Ribonuclease H-like superfamily/Ribonuclease H"/>
    <property type="match status" value="1"/>
</dbReference>
<evidence type="ECO:0000256" key="4">
    <source>
        <dbReference type="SAM" id="MobiDB-lite"/>
    </source>
</evidence>
<gene>
    <name evidence="6" type="ORF">Tco_1055189</name>
</gene>
<sequence>MMTSSSSSPNLSLNVPTWPEYAGLHQQHSVEYWMMTPLLCGSLNCSEEVVGVTDGDVANGTLSVHKSVARSPQKNGVIERRNRSLIEAARTMLIYAKDLLFLWAEAVATACYTQNRSMIRLRHGKTPYELLHNKPPDLSFLHVFGALCYPTNDSDNLGKLQPKADIHFDELTAMASEHSSSEPALHEMTPTTISSGLVPNPPPSTPFVPPSRTDWDILFQSLFDELFNPPPSVDPPAPEVIAPIAEVVAPEPADSTGSPSSTFFNDRQYARLVAKGYTQLVGVDYEKTFSPVTDIRAIRTLISIEAFYDYEIWQMDVKTAFLNGYLDEDIYMLQPEGFVDPNHPIKASGSNVTFLILYVDDIIITGNHIPSLQSVKYYLGKCFAMKDLGEAAFIIGVKIYRDSSKQSTTAMSATEAEYIAGSKAAMEAVWIRKFISGLGIGEIIFLKVHIDDNLADSFTKALPKGKLTQHARSMGLQRLFSVNVARGLVNLQTLKIEDCDDLKEVIWDGDEGDNDMVVFRCLVKIELRYLYVLKCFYTGKAADSDIHLLAGVGPLSGKGPRVIVSADVSILPQSVFVRGGATDAAFKEHLDAVCSKYFVPEEIHPQLPGPDDTMHERPAGKVGMYTRFFDYANYRIPFSNFFVSVLTHFRIPFSQLSVFGSAKVSQFEILCRVCNIEPSVGLFRYFYMHNYKNGWFGFTKRPNVRACYSKNLDSVKNWNDHFFWVDEFVVPASARFGWFSGTNIVKDRAPTVSEYNVEHANTLIAQASPFLRFPEEFLCWVGISRNYLFNKDTYPRFEYEDGEEMDLNAFIRTADPRKVRIVERARTENERPIVTVAKHRTVTLLPTSVPRPSRELSDSVEREFGEDVSGSGGEGQENAFVGSHGNVEPIVLVADDVVAETGSSRVKRSKKKRVIRESEDTPAASHPPKKLRADYGKTSGFVTGASPLEEGGDHTNSATVTALRTISPSERFVVLSDSSHHSSAKSADAEVDSLIRSVAPVMTVATTVTTSVFAAATTTVTPADVGKDKNVPTPSVFAGSSSSKKTDHTLSLFTGRSSSDFVVGDIHAEGAADTGLQEIYIPGWSVTRGFELNDGRMEHEQLFAEFSVSTARNLSLSSEVKDKEIERLGSKLLRAKDESEEVARLRARVSSLEAIESSLRGKVASAKEHISLLEQERNALNLKVTSLESTVAEMDRELSDLETSSSSLRVQNQILVNQVHELEVSSAGFREKLEMYEGSMKQLEEFQDKLMEPLRAKLAEIDCLNSTEYMEAIGNAFGRAIEKGMQEGLAAGIEHGQAGRCLNDLEAYNTSAEADFNSAVQNLRGLDFPLLQELSAKKDDSIWDVMNLLRLDDAVAKVLGMTDLQPDVSQLMVPVCRKQDQAVIGSQALSVALDIYHPLSAEALTILPETPTEPPVTALTTIALSTMVVRPSFDPSLSVEDYENPDLVGAVPKDVIPELGSEGKAGGDANVGDFVFSELENEARNAAF</sequence>
<dbReference type="InterPro" id="IPR007321">
    <property type="entry name" value="Transposase_28"/>
</dbReference>
<dbReference type="EMBL" id="BQNB010019029">
    <property type="protein sequence ID" value="GJT80847.1"/>
    <property type="molecule type" value="Genomic_DNA"/>
</dbReference>
<dbReference type="PROSITE" id="PS50890">
    <property type="entry name" value="PUA"/>
    <property type="match status" value="1"/>
</dbReference>
<feature type="region of interest" description="Disordered" evidence="4">
    <location>
        <begin position="901"/>
        <end position="938"/>
    </location>
</feature>
<dbReference type="Gene3D" id="1.10.287.1490">
    <property type="match status" value="1"/>
</dbReference>
<evidence type="ECO:0000313" key="7">
    <source>
        <dbReference type="Proteomes" id="UP001151760"/>
    </source>
</evidence>
<keyword evidence="3" id="KW-0175">Coiled coil</keyword>
<protein>
    <submittedName>
        <fullName evidence="6">Gypsy type transposase</fullName>
    </submittedName>
</protein>
<evidence type="ECO:0000259" key="5">
    <source>
        <dbReference type="PROSITE" id="PS50994"/>
    </source>
</evidence>
<name>A0ABQ5H0S6_9ASTR</name>
<dbReference type="Proteomes" id="UP001151760">
    <property type="component" value="Unassembled WGS sequence"/>
</dbReference>
<feature type="coiled-coil region" evidence="3">
    <location>
        <begin position="1135"/>
        <end position="1204"/>
    </location>
</feature>
<evidence type="ECO:0000313" key="6">
    <source>
        <dbReference type="EMBL" id="GJT80847.1"/>
    </source>
</evidence>
<accession>A0ABQ5H0S6</accession>
<feature type="domain" description="Integrase catalytic" evidence="5">
    <location>
        <begin position="67"/>
        <end position="135"/>
    </location>
</feature>
<evidence type="ECO:0000256" key="3">
    <source>
        <dbReference type="SAM" id="Coils"/>
    </source>
</evidence>
<proteinExistence type="predicted"/>
<reference evidence="6" key="1">
    <citation type="journal article" date="2022" name="Int. J. Mol. Sci.">
        <title>Draft Genome of Tanacetum Coccineum: Genomic Comparison of Closely Related Tanacetum-Family Plants.</title>
        <authorList>
            <person name="Yamashiro T."/>
            <person name="Shiraishi A."/>
            <person name="Nakayama K."/>
            <person name="Satake H."/>
        </authorList>
    </citation>
    <scope>NUCLEOTIDE SEQUENCE</scope>
</reference>
<organism evidence="6 7">
    <name type="scientific">Tanacetum coccineum</name>
    <dbReference type="NCBI Taxonomy" id="301880"/>
    <lineage>
        <taxon>Eukaryota</taxon>
        <taxon>Viridiplantae</taxon>
        <taxon>Streptophyta</taxon>
        <taxon>Embryophyta</taxon>
        <taxon>Tracheophyta</taxon>
        <taxon>Spermatophyta</taxon>
        <taxon>Magnoliopsida</taxon>
        <taxon>eudicotyledons</taxon>
        <taxon>Gunneridae</taxon>
        <taxon>Pentapetalae</taxon>
        <taxon>asterids</taxon>
        <taxon>campanulids</taxon>
        <taxon>Asterales</taxon>
        <taxon>Asteraceae</taxon>
        <taxon>Asteroideae</taxon>
        <taxon>Anthemideae</taxon>
        <taxon>Anthemidinae</taxon>
        <taxon>Tanacetum</taxon>
    </lineage>
</organism>
<dbReference type="InterPro" id="IPR039537">
    <property type="entry name" value="Retrotran_Ty1/copia-like"/>
</dbReference>
<dbReference type="InterPro" id="IPR012337">
    <property type="entry name" value="RNaseH-like_sf"/>
</dbReference>
<evidence type="ECO:0000256" key="1">
    <source>
        <dbReference type="ARBA" id="ARBA00022723"/>
    </source>
</evidence>
<feature type="compositionally biased region" description="Basic residues" evidence="4">
    <location>
        <begin position="905"/>
        <end position="914"/>
    </location>
</feature>
<dbReference type="InterPro" id="IPR013103">
    <property type="entry name" value="RVT_2"/>
</dbReference>
<feature type="region of interest" description="Disordered" evidence="4">
    <location>
        <begin position="848"/>
        <end position="881"/>
    </location>
</feature>
<dbReference type="InterPro" id="IPR036397">
    <property type="entry name" value="RNaseH_sf"/>
</dbReference>
<keyword evidence="2" id="KW-0378">Hydrolase</keyword>
<keyword evidence="7" id="KW-1185">Reference proteome</keyword>
<dbReference type="SUPFAM" id="SSF53098">
    <property type="entry name" value="Ribonuclease H-like"/>
    <property type="match status" value="1"/>
</dbReference>
<dbReference type="PANTHER" id="PTHR42648">
    <property type="entry name" value="TRANSPOSASE, PUTATIVE-RELATED"/>
    <property type="match status" value="1"/>
</dbReference>
<comment type="caution">
    <text evidence="6">The sequence shown here is derived from an EMBL/GenBank/DDBJ whole genome shotgun (WGS) entry which is preliminary data.</text>
</comment>
<evidence type="ECO:0000256" key="2">
    <source>
        <dbReference type="ARBA" id="ARBA00022801"/>
    </source>
</evidence>
<dbReference type="PANTHER" id="PTHR42648:SF32">
    <property type="entry name" value="RIBONUCLEASE H-LIKE DOMAIN, GAG-PRE-INTEGRASE DOMAIN PROTEIN-RELATED"/>
    <property type="match status" value="1"/>
</dbReference>
<dbReference type="Pfam" id="PF04195">
    <property type="entry name" value="Transposase_28"/>
    <property type="match status" value="1"/>
</dbReference>
<dbReference type="InterPro" id="IPR001584">
    <property type="entry name" value="Integrase_cat-core"/>
</dbReference>